<evidence type="ECO:0000256" key="1">
    <source>
        <dbReference type="SAM" id="Phobius"/>
    </source>
</evidence>
<gene>
    <name evidence="2" type="ORF">DT376_37160</name>
</gene>
<name>A0A367LXY2_PSEAI</name>
<reference evidence="2 3" key="1">
    <citation type="submission" date="2018-07" db="EMBL/GenBank/DDBJ databases">
        <title>Mechanisms of high-level aminoglycoside resistance among Gram-negative pathogens in Brazil.</title>
        <authorList>
            <person name="Ballaben A.S."/>
            <person name="Darini A.L.C."/>
            <person name="Doi Y."/>
        </authorList>
    </citation>
    <scope>NUCLEOTIDE SEQUENCE [LARGE SCALE GENOMIC DNA]</scope>
    <source>
        <strain evidence="2 3">B2-305</strain>
    </source>
</reference>
<dbReference type="EMBL" id="QORE01002557">
    <property type="protein sequence ID" value="RCI69960.1"/>
    <property type="molecule type" value="Genomic_DNA"/>
</dbReference>
<feature type="non-terminal residue" evidence="2">
    <location>
        <position position="58"/>
    </location>
</feature>
<keyword evidence="1" id="KW-0472">Membrane</keyword>
<evidence type="ECO:0000313" key="3">
    <source>
        <dbReference type="Proteomes" id="UP000253594"/>
    </source>
</evidence>
<keyword evidence="1" id="KW-1133">Transmembrane helix</keyword>
<protein>
    <submittedName>
        <fullName evidence="2">PepSY domain-containing protein</fullName>
    </submittedName>
</protein>
<dbReference type="Proteomes" id="UP000253594">
    <property type="component" value="Unassembled WGS sequence"/>
</dbReference>
<dbReference type="AlphaFoldDB" id="A0A367LXY2"/>
<feature type="transmembrane region" description="Helical" evidence="1">
    <location>
        <begin position="12"/>
        <end position="33"/>
    </location>
</feature>
<accession>A0A367LXY2</accession>
<evidence type="ECO:0000313" key="2">
    <source>
        <dbReference type="EMBL" id="RCI69960.1"/>
    </source>
</evidence>
<comment type="caution">
    <text evidence="2">The sequence shown here is derived from an EMBL/GenBank/DDBJ whole genome shotgun (WGS) entry which is preliminary data.</text>
</comment>
<organism evidence="2 3">
    <name type="scientific">Pseudomonas aeruginosa</name>
    <dbReference type="NCBI Taxonomy" id="287"/>
    <lineage>
        <taxon>Bacteria</taxon>
        <taxon>Pseudomonadati</taxon>
        <taxon>Pseudomonadota</taxon>
        <taxon>Gammaproteobacteria</taxon>
        <taxon>Pseudomonadales</taxon>
        <taxon>Pseudomonadaceae</taxon>
        <taxon>Pseudomonas</taxon>
    </lineage>
</organism>
<sequence length="58" mass="6211">MAARPLLLSLHGGAGALFGVLLFVVLFSGAWSLGHDDLREWLRAPAQARGEALALERL</sequence>
<keyword evidence="1" id="KW-0812">Transmembrane</keyword>
<proteinExistence type="predicted"/>